<keyword evidence="9" id="KW-1185">Reference proteome</keyword>
<dbReference type="InParanoid" id="A0A1I1UPS2"/>
<dbReference type="STRING" id="385682.SAMN05444380_101158"/>
<dbReference type="AlphaFoldDB" id="A0A1I1UPS2"/>
<evidence type="ECO:0000313" key="9">
    <source>
        <dbReference type="Proteomes" id="UP000181976"/>
    </source>
</evidence>
<evidence type="ECO:0000256" key="2">
    <source>
        <dbReference type="ARBA" id="ARBA00022475"/>
    </source>
</evidence>
<evidence type="ECO:0000313" key="8">
    <source>
        <dbReference type="EMBL" id="SFD72842.1"/>
    </source>
</evidence>
<dbReference type="RefSeq" id="WP_010526935.1">
    <property type="nucleotide sequence ID" value="NZ_AFSL01000023.1"/>
</dbReference>
<dbReference type="eggNOG" id="COG0842">
    <property type="taxonomic scope" value="Bacteria"/>
</dbReference>
<evidence type="ECO:0000259" key="7">
    <source>
        <dbReference type="Pfam" id="PF12698"/>
    </source>
</evidence>
<protein>
    <submittedName>
        <fullName evidence="8">ABC-2 type transport system permease protein</fullName>
    </submittedName>
</protein>
<feature type="transmembrane region" description="Helical" evidence="6">
    <location>
        <begin position="241"/>
        <end position="265"/>
    </location>
</feature>
<feature type="domain" description="ABC-2 type transporter transmembrane" evidence="7">
    <location>
        <begin position="35"/>
        <end position="386"/>
    </location>
</feature>
<feature type="transmembrane region" description="Helical" evidence="6">
    <location>
        <begin position="311"/>
        <end position="331"/>
    </location>
</feature>
<evidence type="ECO:0000256" key="3">
    <source>
        <dbReference type="ARBA" id="ARBA00022692"/>
    </source>
</evidence>
<sequence length="403" mass="45569">MGKYLDKIVTALHEMLQIWREEYEKIFTDFGVMLLFLGATIAYPLIYAGAYAPEVLSDTPIAVVNHDQSSTSREFLRMVDATQQIKIAMVKEDLNQAKQAFFDGEVNGVLVIPEDFTKEVMRGEQAHISVYCDGSYFLHYKQVYQGVATSLATLNAGVQVKRLMASGMPEEAAIKSAQQVKLNSYPLYNPAGGYGSYVMPALLVLILQQTLLMGIGMLGGTDRERKAYHYLAPYAERRGGAIRVILGKTGAYVSLYFILAFYMLILVTRWFHIPQNGEPLHILSFIIPFLLASAFLGLFLATFFKNREVSMIVLLFTSIPLIFLSGFSWPWESFPIVLKWLAQISPSTHAIRGFLKINQMGTTLYTAGHEWMILWFQTILFAVLATWRMRSIIKHARNTKQPE</sequence>
<evidence type="ECO:0000256" key="1">
    <source>
        <dbReference type="ARBA" id="ARBA00004651"/>
    </source>
</evidence>
<gene>
    <name evidence="8" type="ORF">SAMN05444380_101158</name>
</gene>
<evidence type="ECO:0000256" key="5">
    <source>
        <dbReference type="ARBA" id="ARBA00023136"/>
    </source>
</evidence>
<dbReference type="GO" id="GO:0005886">
    <property type="term" value="C:plasma membrane"/>
    <property type="evidence" value="ECO:0007669"/>
    <property type="project" value="UniProtKB-SubCell"/>
</dbReference>
<keyword evidence="4 6" id="KW-1133">Transmembrane helix</keyword>
<dbReference type="Pfam" id="PF12698">
    <property type="entry name" value="ABC2_membrane_3"/>
    <property type="match status" value="1"/>
</dbReference>
<dbReference type="Proteomes" id="UP000181976">
    <property type="component" value="Unassembled WGS sequence"/>
</dbReference>
<keyword evidence="3 6" id="KW-0812">Transmembrane</keyword>
<dbReference type="PANTHER" id="PTHR30294">
    <property type="entry name" value="MEMBRANE COMPONENT OF ABC TRANSPORTER YHHJ-RELATED"/>
    <property type="match status" value="1"/>
</dbReference>
<dbReference type="Gene3D" id="3.40.1710.10">
    <property type="entry name" value="abc type-2 transporter like domain"/>
    <property type="match status" value="1"/>
</dbReference>
<evidence type="ECO:0000256" key="6">
    <source>
        <dbReference type="SAM" id="Phobius"/>
    </source>
</evidence>
<accession>A0A1I1UPS2</accession>
<keyword evidence="5 6" id="KW-0472">Membrane</keyword>
<dbReference type="EMBL" id="FONA01000001">
    <property type="protein sequence ID" value="SFD72842.1"/>
    <property type="molecule type" value="Genomic_DNA"/>
</dbReference>
<dbReference type="PANTHER" id="PTHR30294:SF46">
    <property type="entry name" value="ABC TRANSPORTER PERMEASE"/>
    <property type="match status" value="1"/>
</dbReference>
<feature type="transmembrane region" description="Helical" evidence="6">
    <location>
        <begin position="26"/>
        <end position="46"/>
    </location>
</feature>
<keyword evidence="2" id="KW-1003">Cell membrane</keyword>
<dbReference type="GO" id="GO:0140359">
    <property type="term" value="F:ABC-type transporter activity"/>
    <property type="evidence" value="ECO:0007669"/>
    <property type="project" value="InterPro"/>
</dbReference>
<dbReference type="InterPro" id="IPR051449">
    <property type="entry name" value="ABC-2_transporter_component"/>
</dbReference>
<name>A0A1I1UPS2_9BACT</name>
<evidence type="ECO:0000256" key="4">
    <source>
        <dbReference type="ARBA" id="ARBA00022989"/>
    </source>
</evidence>
<feature type="transmembrane region" description="Helical" evidence="6">
    <location>
        <begin position="197"/>
        <end position="220"/>
    </location>
</feature>
<comment type="subcellular location">
    <subcellularLocation>
        <location evidence="1">Cell membrane</location>
        <topology evidence="1">Multi-pass membrane protein</topology>
    </subcellularLocation>
</comment>
<reference evidence="8 9" key="1">
    <citation type="submission" date="2016-10" db="EMBL/GenBank/DDBJ databases">
        <authorList>
            <person name="de Groot N.N."/>
        </authorList>
    </citation>
    <scope>NUCLEOTIDE SEQUENCE [LARGE SCALE GENOMIC DNA]</scope>
    <source>
        <strain evidence="8 9">DSM 19012</strain>
    </source>
</reference>
<feature type="transmembrane region" description="Helical" evidence="6">
    <location>
        <begin position="285"/>
        <end position="304"/>
    </location>
</feature>
<proteinExistence type="predicted"/>
<dbReference type="InterPro" id="IPR013525">
    <property type="entry name" value="ABC2_TM"/>
</dbReference>
<dbReference type="OrthoDB" id="9811522at2"/>
<feature type="transmembrane region" description="Helical" evidence="6">
    <location>
        <begin position="371"/>
        <end position="387"/>
    </location>
</feature>
<organism evidence="8 9">
    <name type="scientific">Thermophagus xiamenensis</name>
    <dbReference type="NCBI Taxonomy" id="385682"/>
    <lineage>
        <taxon>Bacteria</taxon>
        <taxon>Pseudomonadati</taxon>
        <taxon>Bacteroidota</taxon>
        <taxon>Bacteroidia</taxon>
        <taxon>Marinilabiliales</taxon>
        <taxon>Marinilabiliaceae</taxon>
        <taxon>Thermophagus</taxon>
    </lineage>
</organism>